<keyword evidence="1" id="KW-0677">Repeat</keyword>
<dbReference type="Pfam" id="PF13516">
    <property type="entry name" value="LRR_6"/>
    <property type="match status" value="5"/>
</dbReference>
<feature type="region of interest" description="Disordered" evidence="2">
    <location>
        <begin position="193"/>
        <end position="229"/>
    </location>
</feature>
<evidence type="ECO:0000313" key="4">
    <source>
        <dbReference type="Proteomes" id="UP001217089"/>
    </source>
</evidence>
<evidence type="ECO:0000256" key="2">
    <source>
        <dbReference type="SAM" id="MobiDB-lite"/>
    </source>
</evidence>
<protein>
    <submittedName>
        <fullName evidence="3">Uncharacterized protein</fullName>
    </submittedName>
</protein>
<dbReference type="Proteomes" id="UP001217089">
    <property type="component" value="Unassembled WGS sequence"/>
</dbReference>
<dbReference type="SMART" id="SM00368">
    <property type="entry name" value="LRR_RI"/>
    <property type="match status" value="8"/>
</dbReference>
<organism evidence="3 4">
    <name type="scientific">Tegillarca granosa</name>
    <name type="common">Malaysian cockle</name>
    <name type="synonym">Anadara granosa</name>
    <dbReference type="NCBI Taxonomy" id="220873"/>
    <lineage>
        <taxon>Eukaryota</taxon>
        <taxon>Metazoa</taxon>
        <taxon>Spiralia</taxon>
        <taxon>Lophotrochozoa</taxon>
        <taxon>Mollusca</taxon>
        <taxon>Bivalvia</taxon>
        <taxon>Autobranchia</taxon>
        <taxon>Pteriomorphia</taxon>
        <taxon>Arcoida</taxon>
        <taxon>Arcoidea</taxon>
        <taxon>Arcidae</taxon>
        <taxon>Tegillarca</taxon>
    </lineage>
</organism>
<dbReference type="Gene3D" id="3.80.10.10">
    <property type="entry name" value="Ribonuclease Inhibitor"/>
    <property type="match status" value="2"/>
</dbReference>
<dbReference type="EMBL" id="JARBDR010000918">
    <property type="protein sequence ID" value="KAJ8301937.1"/>
    <property type="molecule type" value="Genomic_DNA"/>
</dbReference>
<dbReference type="InterPro" id="IPR032675">
    <property type="entry name" value="LRR_dom_sf"/>
</dbReference>
<evidence type="ECO:0000256" key="1">
    <source>
        <dbReference type="ARBA" id="ARBA00022737"/>
    </source>
</evidence>
<dbReference type="SUPFAM" id="SSF52047">
    <property type="entry name" value="RNI-like"/>
    <property type="match status" value="1"/>
</dbReference>
<dbReference type="SUPFAM" id="SSF47986">
    <property type="entry name" value="DEATH domain"/>
    <property type="match status" value="1"/>
</dbReference>
<keyword evidence="4" id="KW-1185">Reference proteome</keyword>
<dbReference type="InterPro" id="IPR001611">
    <property type="entry name" value="Leu-rich_rpt"/>
</dbReference>
<dbReference type="InterPro" id="IPR052201">
    <property type="entry name" value="LRR-containing_regulator"/>
</dbReference>
<gene>
    <name evidence="3" type="ORF">KUTeg_020924</name>
</gene>
<dbReference type="InterPro" id="IPR011029">
    <property type="entry name" value="DEATH-like_dom_sf"/>
</dbReference>
<dbReference type="PANTHER" id="PTHR24111">
    <property type="entry name" value="LEUCINE-RICH REPEAT-CONTAINING PROTEIN 34"/>
    <property type="match status" value="1"/>
</dbReference>
<evidence type="ECO:0000313" key="3">
    <source>
        <dbReference type="EMBL" id="KAJ8301937.1"/>
    </source>
</evidence>
<dbReference type="CDD" id="cd01671">
    <property type="entry name" value="CARD"/>
    <property type="match status" value="1"/>
</dbReference>
<proteinExistence type="predicted"/>
<comment type="caution">
    <text evidence="3">The sequence shown here is derived from an EMBL/GenBank/DDBJ whole genome shotgun (WGS) entry which is preliminary data.</text>
</comment>
<accession>A0ABQ9EDH7</accession>
<sequence length="739" mass="82273">MSVCEMFVNVKRSLFGGDSTSSQPVNSPPWKFWRKFSIRRSDKYKHSNDSAFLDNQKTSESLPDVVDRSLFRRSQSLKPPPKPPRLFLFRSSSISTPRNSVIGGSNRNSYVMSQAYQTSRSKDSPIPTAHVAPVKQEKQQNGVIPGENSPNKVNENNNEIDKIKVQNVIEDKNSPSKPVSIAETVESEITALNNSNNSTPRIKIVTPDLTPRRPLGKSRKKSGSETETDRHRNIVQSCLELICQKMEPEFLLDDLLAENVITSVDVQAFRGHPDRRLVCESMMQSIMDGAYLQFKSFCGVLKKRAEYGQITAILEAMMDVYNVIHHIPAVLDGESVSVDEEKAISFEVCYYNCDTGVMKPVVELEKAREKRYSRDSLLMKRSSRISFQSYASECSKLEENDIQNLGTPMVNVCISGHNLHGDRAKSLAGVLDKHECILELHIGKTMLTGKDLGYLSLPLKSNTTLNVLDLRLNQIGNEGAKMLASALQENCHIKQLNLSSTAIESEGCRFLADSLKQNSCLAELDMSFLDIGDSGCISLGNMLKINKSVKRLRLRSANISWIGCGILFEGVQQSKSLLELDLSRNFIGDDGMEMICRHLNEKASLIDLNLENCGVTSSGCSMLSDVVLMNKTLQNLDLSVNFIGDAGIGKLSNALERNKSIKTLGLNMCGITNDGFSKLLDILECNPTLHLLKLCYNRLGREHTNPSATSDDLRYRIRIVTSSNPKLKLLLWGNSFDEA</sequence>
<reference evidence="3 4" key="1">
    <citation type="submission" date="2022-12" db="EMBL/GenBank/DDBJ databases">
        <title>Chromosome-level genome of Tegillarca granosa.</title>
        <authorList>
            <person name="Kim J."/>
        </authorList>
    </citation>
    <scope>NUCLEOTIDE SEQUENCE [LARGE SCALE GENOMIC DNA]</scope>
    <source>
        <strain evidence="3">Teg-2019</strain>
        <tissue evidence="3">Adductor muscle</tissue>
    </source>
</reference>
<dbReference type="Gene3D" id="1.10.533.10">
    <property type="entry name" value="Death Domain, Fas"/>
    <property type="match status" value="1"/>
</dbReference>
<dbReference type="PANTHER" id="PTHR24111:SF0">
    <property type="entry name" value="LEUCINE-RICH REPEAT-CONTAINING PROTEIN"/>
    <property type="match status" value="1"/>
</dbReference>
<name>A0ABQ9EDH7_TEGGR</name>